<evidence type="ECO:0000313" key="2">
    <source>
        <dbReference type="EMBL" id="CBI37384.3"/>
    </source>
</evidence>
<evidence type="ECO:0000256" key="1">
    <source>
        <dbReference type="SAM" id="SignalP"/>
    </source>
</evidence>
<dbReference type="HOGENOM" id="CLU_1771434_0_0_1"/>
<reference evidence="3" key="1">
    <citation type="journal article" date="2007" name="Nature">
        <title>The grapevine genome sequence suggests ancestral hexaploidization in major angiosperm phyla.</title>
        <authorList>
            <consortium name="The French-Italian Public Consortium for Grapevine Genome Characterization."/>
            <person name="Jaillon O."/>
            <person name="Aury J.-M."/>
            <person name="Noel B."/>
            <person name="Policriti A."/>
            <person name="Clepet C."/>
            <person name="Casagrande A."/>
            <person name="Choisne N."/>
            <person name="Aubourg S."/>
            <person name="Vitulo N."/>
            <person name="Jubin C."/>
            <person name="Vezzi A."/>
            <person name="Legeai F."/>
            <person name="Hugueney P."/>
            <person name="Dasilva C."/>
            <person name="Horner D."/>
            <person name="Mica E."/>
            <person name="Jublot D."/>
            <person name="Poulain J."/>
            <person name="Bruyere C."/>
            <person name="Billault A."/>
            <person name="Segurens B."/>
            <person name="Gouyvenoux M."/>
            <person name="Ugarte E."/>
            <person name="Cattonaro F."/>
            <person name="Anthouard V."/>
            <person name="Vico V."/>
            <person name="Del Fabbro C."/>
            <person name="Alaux M."/>
            <person name="Di Gaspero G."/>
            <person name="Dumas V."/>
            <person name="Felice N."/>
            <person name="Paillard S."/>
            <person name="Juman I."/>
            <person name="Moroldo M."/>
            <person name="Scalabrin S."/>
            <person name="Canaguier A."/>
            <person name="Le Clainche I."/>
            <person name="Malacrida G."/>
            <person name="Durand E."/>
            <person name="Pesole G."/>
            <person name="Laucou V."/>
            <person name="Chatelet P."/>
            <person name="Merdinoglu D."/>
            <person name="Delledonne M."/>
            <person name="Pezzotti M."/>
            <person name="Lecharny A."/>
            <person name="Scarpelli C."/>
            <person name="Artiguenave F."/>
            <person name="Pe M.E."/>
            <person name="Valle G."/>
            <person name="Morgante M."/>
            <person name="Caboche M."/>
            <person name="Adam-Blondon A.-F."/>
            <person name="Weissenbach J."/>
            <person name="Quetier F."/>
            <person name="Wincker P."/>
        </authorList>
    </citation>
    <scope>NUCLEOTIDE SEQUENCE [LARGE SCALE GENOMIC DNA]</scope>
    <source>
        <strain evidence="3">cv. Pinot noir / PN40024</strain>
    </source>
</reference>
<proteinExistence type="predicted"/>
<feature type="signal peptide" evidence="1">
    <location>
        <begin position="1"/>
        <end position="23"/>
    </location>
</feature>
<evidence type="ECO:0000313" key="3">
    <source>
        <dbReference type="Proteomes" id="UP000009183"/>
    </source>
</evidence>
<accession>D7U3R5</accession>
<keyword evidence="1" id="KW-0732">Signal</keyword>
<dbReference type="InParanoid" id="D7U3R5"/>
<keyword evidence="3" id="KW-1185">Reference proteome</keyword>
<sequence>MFLEGFGIFQLWAVAVGFGEASGCYYNSTAPHGLLASLGLGLSSIKSIEIKINSYLQIILKRKTCKFIRIISIEIDFYYLVRWQWLMINLLPQVENYYLSITHLGKMRECERRRVCCFSWRSRLKRGRLPTHKLTYLLYFHVINHFL</sequence>
<organism evidence="2 3">
    <name type="scientific">Vitis vinifera</name>
    <name type="common">Grape</name>
    <dbReference type="NCBI Taxonomy" id="29760"/>
    <lineage>
        <taxon>Eukaryota</taxon>
        <taxon>Viridiplantae</taxon>
        <taxon>Streptophyta</taxon>
        <taxon>Embryophyta</taxon>
        <taxon>Tracheophyta</taxon>
        <taxon>Spermatophyta</taxon>
        <taxon>Magnoliopsida</taxon>
        <taxon>eudicotyledons</taxon>
        <taxon>Gunneridae</taxon>
        <taxon>Pentapetalae</taxon>
        <taxon>rosids</taxon>
        <taxon>Vitales</taxon>
        <taxon>Vitaceae</taxon>
        <taxon>Viteae</taxon>
        <taxon>Vitis</taxon>
    </lineage>
</organism>
<name>D7U3R5_VITVI</name>
<protein>
    <submittedName>
        <fullName evidence="2">Uncharacterized protein</fullName>
    </submittedName>
</protein>
<dbReference type="EMBL" id="FN596505">
    <property type="protein sequence ID" value="CBI37384.3"/>
    <property type="molecule type" value="Genomic_DNA"/>
</dbReference>
<dbReference type="PaxDb" id="29760-VIT_02s0033g00250.t01"/>
<gene>
    <name evidence="2" type="ordered locus">VIT_02s0033g00250</name>
</gene>
<dbReference type="Proteomes" id="UP000009183">
    <property type="component" value="Chromosome 2"/>
</dbReference>
<dbReference type="AlphaFoldDB" id="D7U3R5"/>
<dbReference type="STRING" id="29760.D7U3R5"/>
<feature type="chain" id="PRO_5003106508" evidence="1">
    <location>
        <begin position="24"/>
        <end position="147"/>
    </location>
</feature>